<proteinExistence type="predicted"/>
<evidence type="ECO:0000313" key="3">
    <source>
        <dbReference type="Proteomes" id="UP000315295"/>
    </source>
</evidence>
<protein>
    <submittedName>
        <fullName evidence="2">Uncharacterized protein</fullName>
    </submittedName>
</protein>
<feature type="region of interest" description="Disordered" evidence="1">
    <location>
        <begin position="50"/>
        <end position="92"/>
    </location>
</feature>
<reference evidence="2 3" key="1">
    <citation type="journal article" date="2019" name="G3 (Bethesda)">
        <title>Sequencing of a Wild Apple (Malus baccata) Genome Unravels the Differences Between Cultivated and Wild Apple Species Regarding Disease Resistance and Cold Tolerance.</title>
        <authorList>
            <person name="Chen X."/>
        </authorList>
    </citation>
    <scope>NUCLEOTIDE SEQUENCE [LARGE SCALE GENOMIC DNA]</scope>
    <source>
        <strain evidence="3">cv. Shandingzi</strain>
        <tissue evidence="2">Leaves</tissue>
    </source>
</reference>
<feature type="compositionally biased region" description="Basic residues" evidence="1">
    <location>
        <begin position="64"/>
        <end position="76"/>
    </location>
</feature>
<evidence type="ECO:0000256" key="1">
    <source>
        <dbReference type="SAM" id="MobiDB-lite"/>
    </source>
</evidence>
<organism evidence="2 3">
    <name type="scientific">Malus baccata</name>
    <name type="common">Siberian crab apple</name>
    <name type="synonym">Pyrus baccata</name>
    <dbReference type="NCBI Taxonomy" id="106549"/>
    <lineage>
        <taxon>Eukaryota</taxon>
        <taxon>Viridiplantae</taxon>
        <taxon>Streptophyta</taxon>
        <taxon>Embryophyta</taxon>
        <taxon>Tracheophyta</taxon>
        <taxon>Spermatophyta</taxon>
        <taxon>Magnoliopsida</taxon>
        <taxon>eudicotyledons</taxon>
        <taxon>Gunneridae</taxon>
        <taxon>Pentapetalae</taxon>
        <taxon>rosids</taxon>
        <taxon>fabids</taxon>
        <taxon>Rosales</taxon>
        <taxon>Rosaceae</taxon>
        <taxon>Amygdaloideae</taxon>
        <taxon>Maleae</taxon>
        <taxon>Malus</taxon>
    </lineage>
</organism>
<comment type="caution">
    <text evidence="2">The sequence shown here is derived from an EMBL/GenBank/DDBJ whole genome shotgun (WGS) entry which is preliminary data.</text>
</comment>
<dbReference type="AlphaFoldDB" id="A0A540KNE6"/>
<name>A0A540KNE6_MALBA</name>
<accession>A0A540KNE6</accession>
<sequence length="92" mass="10457">MIPAIGRWDITKIHKAIRDIRVEEIEIGGGIPCSEEPTKEHSNINQEECNVIPYPQQNNESSKKKEKKTTGRKRKRTEVGAEEDQSITITKA</sequence>
<dbReference type="Proteomes" id="UP000315295">
    <property type="component" value="Unassembled WGS sequence"/>
</dbReference>
<keyword evidence="3" id="KW-1185">Reference proteome</keyword>
<evidence type="ECO:0000313" key="2">
    <source>
        <dbReference type="EMBL" id="TQD75746.1"/>
    </source>
</evidence>
<gene>
    <name evidence="2" type="ORF">C1H46_038719</name>
</gene>
<dbReference type="EMBL" id="VIEB01001074">
    <property type="protein sequence ID" value="TQD75746.1"/>
    <property type="molecule type" value="Genomic_DNA"/>
</dbReference>